<dbReference type="Gene3D" id="1.10.10.10">
    <property type="entry name" value="Winged helix-like DNA-binding domain superfamily/Winged helix DNA-binding domain"/>
    <property type="match status" value="1"/>
</dbReference>
<evidence type="ECO:0000256" key="3">
    <source>
        <dbReference type="ARBA" id="ARBA00023163"/>
    </source>
</evidence>
<dbReference type="InterPro" id="IPR000524">
    <property type="entry name" value="Tscrpt_reg_HTH_GntR"/>
</dbReference>
<dbReference type="EMBL" id="JAAGMD010000705">
    <property type="protein sequence ID" value="NEA89330.1"/>
    <property type="molecule type" value="Genomic_DNA"/>
</dbReference>
<organism evidence="5">
    <name type="scientific">Streptomyces sp. SID14436</name>
    <dbReference type="NCBI Taxonomy" id="2706070"/>
    <lineage>
        <taxon>Bacteria</taxon>
        <taxon>Bacillati</taxon>
        <taxon>Actinomycetota</taxon>
        <taxon>Actinomycetes</taxon>
        <taxon>Kitasatosporales</taxon>
        <taxon>Streptomycetaceae</taxon>
        <taxon>Streptomyces</taxon>
    </lineage>
</organism>
<accession>A0A6G3R1M5</accession>
<dbReference type="AlphaFoldDB" id="A0A6G3R1M5"/>
<proteinExistence type="predicted"/>
<dbReference type="InterPro" id="IPR036390">
    <property type="entry name" value="WH_DNA-bd_sf"/>
</dbReference>
<evidence type="ECO:0000256" key="1">
    <source>
        <dbReference type="ARBA" id="ARBA00023015"/>
    </source>
</evidence>
<dbReference type="CDD" id="cd07377">
    <property type="entry name" value="WHTH_GntR"/>
    <property type="match status" value="1"/>
</dbReference>
<dbReference type="Pfam" id="PF00392">
    <property type="entry name" value="GntR"/>
    <property type="match status" value="1"/>
</dbReference>
<name>A0A6G3R1M5_9ACTN</name>
<reference evidence="5" key="1">
    <citation type="submission" date="2020-01" db="EMBL/GenBank/DDBJ databases">
        <title>Insect and environment-associated Actinomycetes.</title>
        <authorList>
            <person name="Currrie C."/>
            <person name="Chevrette M."/>
            <person name="Carlson C."/>
            <person name="Stubbendieck R."/>
            <person name="Wendt-Pienkowski E."/>
        </authorList>
    </citation>
    <scope>NUCLEOTIDE SEQUENCE</scope>
    <source>
        <strain evidence="5">SID14436</strain>
    </source>
</reference>
<evidence type="ECO:0000259" key="4">
    <source>
        <dbReference type="PROSITE" id="PS50949"/>
    </source>
</evidence>
<evidence type="ECO:0000313" key="5">
    <source>
        <dbReference type="EMBL" id="NEA89330.1"/>
    </source>
</evidence>
<dbReference type="RefSeq" id="WP_164337090.1">
    <property type="nucleotide sequence ID" value="NZ_JAAGMD010000705.1"/>
</dbReference>
<dbReference type="InterPro" id="IPR036388">
    <property type="entry name" value="WH-like_DNA-bd_sf"/>
</dbReference>
<sequence>MSIELDRTRPVWRQVAEVVVARIADGTYPVGARVPSVVELSAEFGIAASTAQKVLAHLKAEGLIRAEVGLGSFVAERPEPGGGSASTA</sequence>
<dbReference type="GO" id="GO:0003700">
    <property type="term" value="F:DNA-binding transcription factor activity"/>
    <property type="evidence" value="ECO:0007669"/>
    <property type="project" value="InterPro"/>
</dbReference>
<protein>
    <submittedName>
        <fullName evidence="5">GntR family transcriptional regulator</fullName>
    </submittedName>
</protein>
<comment type="caution">
    <text evidence="5">The sequence shown here is derived from an EMBL/GenBank/DDBJ whole genome shotgun (WGS) entry which is preliminary data.</text>
</comment>
<dbReference type="SMART" id="SM00345">
    <property type="entry name" value="HTH_GNTR"/>
    <property type="match status" value="1"/>
</dbReference>
<keyword evidence="3" id="KW-0804">Transcription</keyword>
<dbReference type="PROSITE" id="PS50949">
    <property type="entry name" value="HTH_GNTR"/>
    <property type="match status" value="1"/>
</dbReference>
<feature type="domain" description="HTH gntR-type" evidence="4">
    <location>
        <begin position="9"/>
        <end position="77"/>
    </location>
</feature>
<gene>
    <name evidence="5" type="ORF">G3I53_25610</name>
</gene>
<dbReference type="SUPFAM" id="SSF46785">
    <property type="entry name" value="Winged helix' DNA-binding domain"/>
    <property type="match status" value="1"/>
</dbReference>
<dbReference type="InterPro" id="IPR050679">
    <property type="entry name" value="Bact_HTH_transcr_reg"/>
</dbReference>
<evidence type="ECO:0000256" key="2">
    <source>
        <dbReference type="ARBA" id="ARBA00023125"/>
    </source>
</evidence>
<keyword evidence="1" id="KW-0805">Transcription regulation</keyword>
<dbReference type="PANTHER" id="PTHR44846">
    <property type="entry name" value="MANNOSYL-D-GLYCERATE TRANSPORT/METABOLISM SYSTEM REPRESSOR MNGR-RELATED"/>
    <property type="match status" value="1"/>
</dbReference>
<dbReference type="PANTHER" id="PTHR44846:SF1">
    <property type="entry name" value="MANNOSYL-D-GLYCERATE TRANSPORT_METABOLISM SYSTEM REPRESSOR MNGR-RELATED"/>
    <property type="match status" value="1"/>
</dbReference>
<dbReference type="GO" id="GO:0003677">
    <property type="term" value="F:DNA binding"/>
    <property type="evidence" value="ECO:0007669"/>
    <property type="project" value="UniProtKB-KW"/>
</dbReference>
<keyword evidence="2" id="KW-0238">DNA-binding</keyword>
<dbReference type="GO" id="GO:0045892">
    <property type="term" value="P:negative regulation of DNA-templated transcription"/>
    <property type="evidence" value="ECO:0007669"/>
    <property type="project" value="TreeGrafter"/>
</dbReference>